<dbReference type="KEGG" id="sva:SVA_3010"/>
<reference evidence="1 2" key="1">
    <citation type="submission" date="2015-08" db="EMBL/GenBank/DDBJ databases">
        <title>Complete genome sequence of Sulfurifustis variabilis.</title>
        <authorList>
            <person name="Miura A."/>
            <person name="Kojima H."/>
            <person name="Fukui M."/>
        </authorList>
    </citation>
    <scope>NUCLEOTIDE SEQUENCE [LARGE SCALE GENOMIC DNA]</scope>
    <source>
        <strain evidence="2">skN76</strain>
    </source>
</reference>
<dbReference type="AlphaFoldDB" id="A0A1B4V7Q7"/>
<sequence length="119" mass="14017">MKKHGPPPIEKQWCPVCEKTRLPCPATKGRWIIIEMRMLFLRAGDNQVICHLCRQKWYDSRAVEQSFTHKLLDPTWKTAYRRAQEKEKAKEALDIIAKILANRVIEDMEKERLGNRTAD</sequence>
<name>A0A1B4V7Q7_9GAMM</name>
<protein>
    <submittedName>
        <fullName evidence="1">Uncharacterized protein</fullName>
    </submittedName>
</protein>
<evidence type="ECO:0000313" key="2">
    <source>
        <dbReference type="Proteomes" id="UP000218899"/>
    </source>
</evidence>
<proteinExistence type="predicted"/>
<dbReference type="Proteomes" id="UP000218899">
    <property type="component" value="Chromosome"/>
</dbReference>
<evidence type="ECO:0000313" key="1">
    <source>
        <dbReference type="EMBL" id="BAU49558.1"/>
    </source>
</evidence>
<keyword evidence="2" id="KW-1185">Reference proteome</keyword>
<dbReference type="EMBL" id="AP014936">
    <property type="protein sequence ID" value="BAU49558.1"/>
    <property type="molecule type" value="Genomic_DNA"/>
</dbReference>
<organism evidence="1 2">
    <name type="scientific">Sulfurifustis variabilis</name>
    <dbReference type="NCBI Taxonomy" id="1675686"/>
    <lineage>
        <taxon>Bacteria</taxon>
        <taxon>Pseudomonadati</taxon>
        <taxon>Pseudomonadota</taxon>
        <taxon>Gammaproteobacteria</taxon>
        <taxon>Acidiferrobacterales</taxon>
        <taxon>Acidiferrobacteraceae</taxon>
        <taxon>Sulfurifustis</taxon>
    </lineage>
</organism>
<accession>A0A1B4V7Q7</accession>
<gene>
    <name evidence="1" type="ORF">SVA_3010</name>
</gene>
<dbReference type="RefSeq" id="WP_148665498.1">
    <property type="nucleotide sequence ID" value="NZ_AP014936.1"/>
</dbReference>